<name>A0A6N3T3H9_9PROT</name>
<dbReference type="Proteomes" id="UP000032673">
    <property type="component" value="Unassembled WGS sequence"/>
</dbReference>
<reference evidence="1 3" key="1">
    <citation type="submission" date="2012-11" db="EMBL/GenBank/DDBJ databases">
        <title>Whole genome sequence of Acetobacter indonesiensis 5H-1.</title>
        <authorList>
            <person name="Azuma Y."/>
            <person name="Higashiura N."/>
            <person name="Hirakawa H."/>
            <person name="Matsushita K."/>
        </authorList>
    </citation>
    <scope>NUCLEOTIDE SEQUENCE [LARGE SCALE GENOMIC DNA]</scope>
    <source>
        <strain evidence="1 3">5H-1</strain>
    </source>
</reference>
<sequence>MIRPEELWQALDALALERGLTPSGLARAAGLDATTFNPSRRVGGDGALRWPAMSSLLRALAVLQTPLGIFAAQLEGGLGMTEGLQTARRTRSLPLSRLKGYGLFDLSGHPTGMEWEDAVLPGAVPQGAYAVRVDTDRLEPVMRDGSSLIVMPDLHLRWSDRVVMCRPDAEAVVGLWDGLEPPGVVPFDQVSPISEAVPHASVADPSDPNQKADRAVSVDQRILVPQGAEGVWIHRIIMVTV</sequence>
<keyword evidence="3" id="KW-1185">Reference proteome</keyword>
<evidence type="ECO:0000313" key="3">
    <source>
        <dbReference type="Proteomes" id="UP000032673"/>
    </source>
</evidence>
<comment type="caution">
    <text evidence="2">The sequence shown here is derived from an EMBL/GenBank/DDBJ whole genome shotgun (WGS) entry which is preliminary data.</text>
</comment>
<protein>
    <submittedName>
        <fullName evidence="1">Transcriptional regulator phage repressor</fullName>
    </submittedName>
</protein>
<dbReference type="AlphaFoldDB" id="A0A6N3T3H9"/>
<accession>A0A6N3T3H9</accession>
<dbReference type="EMBL" id="BJXQ01000001">
    <property type="protein sequence ID" value="GEN02149.1"/>
    <property type="molecule type" value="Genomic_DNA"/>
</dbReference>
<evidence type="ECO:0000313" key="2">
    <source>
        <dbReference type="EMBL" id="GEN02149.1"/>
    </source>
</evidence>
<reference evidence="2 4" key="2">
    <citation type="submission" date="2019-07" db="EMBL/GenBank/DDBJ databases">
        <title>Whole genome shotgun sequence of Acetobacter indonesiensis NBRC 16471.</title>
        <authorList>
            <person name="Hosoyama A."/>
            <person name="Uohara A."/>
            <person name="Ohji S."/>
            <person name="Ichikawa N."/>
        </authorList>
    </citation>
    <scope>NUCLEOTIDE SEQUENCE [LARGE SCALE GENOMIC DNA]</scope>
    <source>
        <strain evidence="2 4">NBRC 16471</strain>
    </source>
</reference>
<evidence type="ECO:0000313" key="1">
    <source>
        <dbReference type="EMBL" id="GAN62181.1"/>
    </source>
</evidence>
<evidence type="ECO:0000313" key="4">
    <source>
        <dbReference type="Proteomes" id="UP000321104"/>
    </source>
</evidence>
<dbReference type="Proteomes" id="UP000321104">
    <property type="component" value="Unassembled WGS sequence"/>
</dbReference>
<organism evidence="2 4">
    <name type="scientific">Acetobacter indonesiensis</name>
    <dbReference type="NCBI Taxonomy" id="104101"/>
    <lineage>
        <taxon>Bacteria</taxon>
        <taxon>Pseudomonadati</taxon>
        <taxon>Pseudomonadota</taxon>
        <taxon>Alphaproteobacteria</taxon>
        <taxon>Acetobacterales</taxon>
        <taxon>Acetobacteraceae</taxon>
        <taxon>Acetobacter</taxon>
    </lineage>
</organism>
<gene>
    <name evidence="1" type="ORF">Abin_006_171</name>
    <name evidence="2" type="ORF">AIN02nite_01740</name>
</gene>
<dbReference type="RefSeq" id="WP_052948146.1">
    <property type="nucleotide sequence ID" value="NZ_BAMW01000006.1"/>
</dbReference>
<dbReference type="EMBL" id="BAMW01000006">
    <property type="protein sequence ID" value="GAN62181.1"/>
    <property type="molecule type" value="Genomic_DNA"/>
</dbReference>
<proteinExistence type="predicted"/>